<feature type="domain" description="Rhodanese" evidence="1">
    <location>
        <begin position="23"/>
        <end position="112"/>
    </location>
</feature>
<dbReference type="PANTHER" id="PTHR43031:SF1">
    <property type="entry name" value="PYRIDINE NUCLEOTIDE-DISULPHIDE OXIDOREDUCTASE"/>
    <property type="match status" value="1"/>
</dbReference>
<dbReference type="Gene3D" id="3.40.250.10">
    <property type="entry name" value="Rhodanese-like domain"/>
    <property type="match status" value="1"/>
</dbReference>
<organism evidence="2 3">
    <name type="scientific">Streptomyces musisoli</name>
    <dbReference type="NCBI Taxonomy" id="2802280"/>
    <lineage>
        <taxon>Bacteria</taxon>
        <taxon>Bacillati</taxon>
        <taxon>Actinomycetota</taxon>
        <taxon>Actinomycetes</taxon>
        <taxon>Kitasatosporales</taxon>
        <taxon>Streptomycetaceae</taxon>
        <taxon>Streptomyces</taxon>
    </lineage>
</organism>
<evidence type="ECO:0000313" key="2">
    <source>
        <dbReference type="EMBL" id="MBL1104386.1"/>
    </source>
</evidence>
<dbReference type="EMBL" id="JAERRH010000002">
    <property type="protein sequence ID" value="MBL1104386.1"/>
    <property type="molecule type" value="Genomic_DNA"/>
</dbReference>
<dbReference type="CDD" id="cd00158">
    <property type="entry name" value="RHOD"/>
    <property type="match status" value="1"/>
</dbReference>
<dbReference type="InterPro" id="IPR050229">
    <property type="entry name" value="GlpE_sulfurtransferase"/>
</dbReference>
<keyword evidence="3" id="KW-1185">Reference proteome</keyword>
<dbReference type="Proteomes" id="UP000621386">
    <property type="component" value="Unassembled WGS sequence"/>
</dbReference>
<comment type="caution">
    <text evidence="2">The sequence shown here is derived from an EMBL/GenBank/DDBJ whole genome shotgun (WGS) entry which is preliminary data.</text>
</comment>
<gene>
    <name evidence="2" type="ORF">JK361_07180</name>
</gene>
<dbReference type="SMART" id="SM00450">
    <property type="entry name" value="RHOD"/>
    <property type="match status" value="1"/>
</dbReference>
<dbReference type="PANTHER" id="PTHR43031">
    <property type="entry name" value="FAD-DEPENDENT OXIDOREDUCTASE"/>
    <property type="match status" value="1"/>
</dbReference>
<dbReference type="Pfam" id="PF00581">
    <property type="entry name" value="Rhodanese"/>
    <property type="match status" value="1"/>
</dbReference>
<evidence type="ECO:0000259" key="1">
    <source>
        <dbReference type="PROSITE" id="PS50206"/>
    </source>
</evidence>
<dbReference type="InterPro" id="IPR001763">
    <property type="entry name" value="Rhodanese-like_dom"/>
</dbReference>
<sequence length="121" mass="12621">MFLLRRSADRVTVDEAHRRTHGPDAVAVLLDVREQVEWRAGHAPGAVHAPLSRLTAGAALPGAARARPLVVICRSGHRSRQAAALLAARGADAVDVTGGMRAWAAAGHPVVDERGNNGSTA</sequence>
<reference evidence="2 3" key="1">
    <citation type="submission" date="2021-01" db="EMBL/GenBank/DDBJ databases">
        <title>WGS of actinomycetes isolated from Thailand.</title>
        <authorList>
            <person name="Thawai C."/>
        </authorList>
    </citation>
    <scope>NUCLEOTIDE SEQUENCE [LARGE SCALE GENOMIC DNA]</scope>
    <source>
        <strain evidence="2 3">CH5-8</strain>
    </source>
</reference>
<name>A0ABS1NW92_9ACTN</name>
<evidence type="ECO:0000313" key="3">
    <source>
        <dbReference type="Proteomes" id="UP000621386"/>
    </source>
</evidence>
<proteinExistence type="predicted"/>
<dbReference type="SUPFAM" id="SSF52821">
    <property type="entry name" value="Rhodanese/Cell cycle control phosphatase"/>
    <property type="match status" value="1"/>
</dbReference>
<accession>A0ABS1NW92</accession>
<protein>
    <submittedName>
        <fullName evidence="2">Rhodanese-like domain-containing protein</fullName>
    </submittedName>
</protein>
<dbReference type="PROSITE" id="PS50206">
    <property type="entry name" value="RHODANESE_3"/>
    <property type="match status" value="1"/>
</dbReference>
<dbReference type="RefSeq" id="WP_201814801.1">
    <property type="nucleotide sequence ID" value="NZ_JAERRH010000002.1"/>
</dbReference>
<dbReference type="InterPro" id="IPR036873">
    <property type="entry name" value="Rhodanese-like_dom_sf"/>
</dbReference>